<dbReference type="EMBL" id="BIFH01000061">
    <property type="protein sequence ID" value="GCE02296.1"/>
    <property type="molecule type" value="Genomic_DNA"/>
</dbReference>
<dbReference type="Proteomes" id="UP000286931">
    <property type="component" value="Unassembled WGS sequence"/>
</dbReference>
<dbReference type="SUPFAM" id="SSF51556">
    <property type="entry name" value="Metallo-dependent hydrolases"/>
    <property type="match status" value="1"/>
</dbReference>
<proteinExistence type="predicted"/>
<name>A0A401Z649_9ACTN</name>
<dbReference type="InterPro" id="IPR032466">
    <property type="entry name" value="Metal_Hydrolase"/>
</dbReference>
<dbReference type="Pfam" id="PF01979">
    <property type="entry name" value="Amidohydro_1"/>
    <property type="match status" value="1"/>
</dbReference>
<gene>
    <name evidence="3" type="ORF">EHYA_10073</name>
</gene>
<evidence type="ECO:0000313" key="3">
    <source>
        <dbReference type="EMBL" id="GCE02296.1"/>
    </source>
</evidence>
<reference evidence="3 4" key="1">
    <citation type="submission" date="2018-12" db="EMBL/GenBank/DDBJ databases">
        <title>Draft genome sequence of Embleya hyalina NBRC 13850T.</title>
        <authorList>
            <person name="Komaki H."/>
            <person name="Hosoyama A."/>
            <person name="Kimura A."/>
            <person name="Ichikawa N."/>
            <person name="Tamura T."/>
        </authorList>
    </citation>
    <scope>NUCLEOTIDE SEQUENCE [LARGE SCALE GENOMIC DNA]</scope>
    <source>
        <strain evidence="3 4">NBRC 13850</strain>
    </source>
</reference>
<dbReference type="SUPFAM" id="SSF51338">
    <property type="entry name" value="Composite domain of metallo-dependent hydrolases"/>
    <property type="match status" value="2"/>
</dbReference>
<dbReference type="AlphaFoldDB" id="A0A401Z649"/>
<evidence type="ECO:0000259" key="2">
    <source>
        <dbReference type="Pfam" id="PF01979"/>
    </source>
</evidence>
<protein>
    <submittedName>
        <fullName evidence="3">Ethylammeline chlorohydrolase</fullName>
    </submittedName>
</protein>
<keyword evidence="1 3" id="KW-0378">Hydrolase</keyword>
<dbReference type="Gene3D" id="3.20.20.140">
    <property type="entry name" value="Metal-dependent hydrolases"/>
    <property type="match status" value="1"/>
</dbReference>
<accession>A0A401Z649</accession>
<dbReference type="InterPro" id="IPR006680">
    <property type="entry name" value="Amidohydro-rel"/>
</dbReference>
<dbReference type="RefSeq" id="WP_126643793.1">
    <property type="nucleotide sequence ID" value="NZ_BIFH01000061.1"/>
</dbReference>
<feature type="domain" description="Amidohydrolase-related" evidence="2">
    <location>
        <begin position="76"/>
        <end position="457"/>
    </location>
</feature>
<evidence type="ECO:0000313" key="4">
    <source>
        <dbReference type="Proteomes" id="UP000286931"/>
    </source>
</evidence>
<dbReference type="PANTHER" id="PTHR43794">
    <property type="entry name" value="AMINOHYDROLASE SSNA-RELATED"/>
    <property type="match status" value="1"/>
</dbReference>
<dbReference type="OrthoDB" id="3189065at2"/>
<sequence>MTGASANAPAPTGLLIRDGVVYSAAADARVYDPGSVLVVGDTIVAVGASADVDEAVAACEPAVRAALRTVDARSMMVLPGFVNAHWHEMYAMRIPFKGALRSADDHADEPGFMACGGDMARISTMFDSFHGLAGQLAPDEAEAIAAYSLWTQLRSGTTTIADVGSFTLPHSLADAALRIGLRCVLGTWATDGVAVPEENAFRRTREPEAVLGPLEDVLRRCAQDRSGLLRGRPTAVYPGNMSDELGRGLAELVKRYGTTFATHVGALRHEDEATRACFNTTPLRRLHELGLLDDRLMAVHCAFADEYERSLLIDNRVHISHSPAKYGSTGESALTETRLITELIRAGLDVSVSTDGVVYPLGGMAENMRAAWQAHNELSADQSFVLPTDVLAMATRLPARGLRWDDEIGSLETGKRADLVLVSTDDWRYVLNPRPLEAFLHLGGSIDIDTVIVAGRVLVRAGQAELLDERQLLEDYLDALHSFSARRLGIDEKVLRPLLDDNPRLRRARGAHPTRRLR</sequence>
<evidence type="ECO:0000256" key="1">
    <source>
        <dbReference type="ARBA" id="ARBA00022801"/>
    </source>
</evidence>
<dbReference type="GO" id="GO:0016810">
    <property type="term" value="F:hydrolase activity, acting on carbon-nitrogen (but not peptide) bonds"/>
    <property type="evidence" value="ECO:0007669"/>
    <property type="project" value="InterPro"/>
</dbReference>
<dbReference type="Gene3D" id="2.30.40.10">
    <property type="entry name" value="Urease, subunit C, domain 1"/>
    <property type="match status" value="1"/>
</dbReference>
<dbReference type="InterPro" id="IPR011059">
    <property type="entry name" value="Metal-dep_hydrolase_composite"/>
</dbReference>
<dbReference type="InterPro" id="IPR050287">
    <property type="entry name" value="MTA/SAH_deaminase"/>
</dbReference>
<keyword evidence="4" id="KW-1185">Reference proteome</keyword>
<organism evidence="3 4">
    <name type="scientific">Embleya hyalina</name>
    <dbReference type="NCBI Taxonomy" id="516124"/>
    <lineage>
        <taxon>Bacteria</taxon>
        <taxon>Bacillati</taxon>
        <taxon>Actinomycetota</taxon>
        <taxon>Actinomycetes</taxon>
        <taxon>Kitasatosporales</taxon>
        <taxon>Streptomycetaceae</taxon>
        <taxon>Embleya</taxon>
    </lineage>
</organism>
<comment type="caution">
    <text evidence="3">The sequence shown here is derived from an EMBL/GenBank/DDBJ whole genome shotgun (WGS) entry which is preliminary data.</text>
</comment>
<dbReference type="PANTHER" id="PTHR43794:SF11">
    <property type="entry name" value="AMIDOHYDROLASE-RELATED DOMAIN-CONTAINING PROTEIN"/>
    <property type="match status" value="1"/>
</dbReference>